<dbReference type="RefSeq" id="WP_126381576.1">
    <property type="nucleotide sequence ID" value="NZ_AP017379.1"/>
</dbReference>
<evidence type="ECO:0000313" key="2">
    <source>
        <dbReference type="Proteomes" id="UP000269883"/>
    </source>
</evidence>
<geneLocation type="plasmid" evidence="2">
    <name>pdfe dna</name>
</geneLocation>
<dbReference type="EMBL" id="AP017379">
    <property type="protein sequence ID" value="BBD10106.1"/>
    <property type="molecule type" value="Genomic_DNA"/>
</dbReference>
<dbReference type="KEGG" id="dfl:DFE_A0005"/>
<evidence type="ECO:0000313" key="1">
    <source>
        <dbReference type="EMBL" id="BBD10106.1"/>
    </source>
</evidence>
<gene>
    <name evidence="1" type="ORF">DFE_A0005</name>
</gene>
<keyword evidence="1" id="KW-0614">Plasmid</keyword>
<proteinExistence type="predicted"/>
<keyword evidence="2" id="KW-1185">Reference proteome</keyword>
<dbReference type="AlphaFoldDB" id="A0A2Z6B3T8"/>
<protein>
    <submittedName>
        <fullName evidence="1">Putative phage repressor</fullName>
    </submittedName>
</protein>
<sequence>MSNGKIPVGNIFDPYKAFASALNTLKDSQPRGLLARLAEATNIRPGTLSKMASGDTQGSEIQRRQVATACGYRYDEFLQLGMGKGNKPVISAELLVSKFSLQTPVIQEPDYNVVAVRKTGKETIKIKIGEAFDRENKKILLRMDVLGDLEVIFGGEIIMERIDEN</sequence>
<accession>A0A2Z6B3T8</accession>
<dbReference type="Proteomes" id="UP000269883">
    <property type="component" value="Plasmid pDFE"/>
</dbReference>
<reference evidence="1 2" key="1">
    <citation type="journal article" date="2018" name="Sci. Adv.">
        <title>Multi-heme cytochromes provide a pathway for survival in energy-limited environments.</title>
        <authorList>
            <person name="Deng X."/>
            <person name="Dohmae N."/>
            <person name="Nealson K.H."/>
            <person name="Hashimoto K."/>
            <person name="Okamoto A."/>
        </authorList>
    </citation>
    <scope>NUCLEOTIDE SEQUENCE [LARGE SCALE GENOMIC DNA]</scope>
    <source>
        <strain evidence="1 2">IS5</strain>
        <plasmid evidence="2">pdfe dna</plasmid>
    </source>
</reference>
<name>A0A2Z6B3T8_9BACT</name>
<organism evidence="1 2">
    <name type="scientific">Desulfovibrio ferrophilus</name>
    <dbReference type="NCBI Taxonomy" id="241368"/>
    <lineage>
        <taxon>Bacteria</taxon>
        <taxon>Pseudomonadati</taxon>
        <taxon>Thermodesulfobacteriota</taxon>
        <taxon>Desulfovibrionia</taxon>
        <taxon>Desulfovibrionales</taxon>
        <taxon>Desulfovibrionaceae</taxon>
        <taxon>Desulfovibrio</taxon>
    </lineage>
</organism>